<protein>
    <recommendedName>
        <fullName evidence="3">F-box domain-containing protein</fullName>
    </recommendedName>
</protein>
<dbReference type="EMBL" id="AMGY01000002">
    <property type="protein sequence ID" value="EXJ89855.1"/>
    <property type="molecule type" value="Genomic_DNA"/>
</dbReference>
<keyword evidence="2" id="KW-1185">Reference proteome</keyword>
<dbReference type="RefSeq" id="XP_007731252.1">
    <property type="nucleotide sequence ID" value="XM_007733062.1"/>
</dbReference>
<evidence type="ECO:0008006" key="3">
    <source>
        <dbReference type="Google" id="ProtNLM"/>
    </source>
</evidence>
<gene>
    <name evidence="1" type="ORF">A1O3_02922</name>
</gene>
<dbReference type="GeneID" id="19167052"/>
<dbReference type="HOGENOM" id="CLU_1161002_0_0_1"/>
<name>W9YJL7_9EURO</name>
<dbReference type="Proteomes" id="UP000019478">
    <property type="component" value="Unassembled WGS sequence"/>
</dbReference>
<proteinExistence type="predicted"/>
<sequence length="239" mass="26622">MASNLLTDLKDTEQKTEAPMASNLVADLKDIEQEIEATMASNLLTDLKDTEQQTEAPMASNLLVDLKDTEEKVEATMTSHPYALDEFKDRASISFHIPLKIMGTIAMEGGRPAITEKTSAFENLPLEVHTGIIRVLKHVDAAILALTSKTMAAIVLGDPDFSNIADWEEMGHLKLHHGPFFEMLYGTDLLRPLIPCHIIPCPLYARQMWIWSARVKTRAWIARQAERQIAKASQGKASE</sequence>
<comment type="caution">
    <text evidence="1">The sequence shown here is derived from an EMBL/GenBank/DDBJ whole genome shotgun (WGS) entry which is preliminary data.</text>
</comment>
<evidence type="ECO:0000313" key="1">
    <source>
        <dbReference type="EMBL" id="EXJ89855.1"/>
    </source>
</evidence>
<dbReference type="AlphaFoldDB" id="W9YJL7"/>
<accession>W9YJL7</accession>
<reference evidence="1 2" key="1">
    <citation type="submission" date="2013-03" db="EMBL/GenBank/DDBJ databases">
        <title>The Genome Sequence of Capronia epimyces CBS 606.96.</title>
        <authorList>
            <consortium name="The Broad Institute Genomics Platform"/>
            <person name="Cuomo C."/>
            <person name="de Hoog S."/>
            <person name="Gorbushina A."/>
            <person name="Walker B."/>
            <person name="Young S.K."/>
            <person name="Zeng Q."/>
            <person name="Gargeya S."/>
            <person name="Fitzgerald M."/>
            <person name="Haas B."/>
            <person name="Abouelleil A."/>
            <person name="Allen A.W."/>
            <person name="Alvarado L."/>
            <person name="Arachchi H.M."/>
            <person name="Berlin A.M."/>
            <person name="Chapman S.B."/>
            <person name="Gainer-Dewar J."/>
            <person name="Goldberg J."/>
            <person name="Griggs A."/>
            <person name="Gujja S."/>
            <person name="Hansen M."/>
            <person name="Howarth C."/>
            <person name="Imamovic A."/>
            <person name="Ireland A."/>
            <person name="Larimer J."/>
            <person name="McCowan C."/>
            <person name="Murphy C."/>
            <person name="Pearson M."/>
            <person name="Poon T.W."/>
            <person name="Priest M."/>
            <person name="Roberts A."/>
            <person name="Saif S."/>
            <person name="Shea T."/>
            <person name="Sisk P."/>
            <person name="Sykes S."/>
            <person name="Wortman J."/>
            <person name="Nusbaum C."/>
            <person name="Birren B."/>
        </authorList>
    </citation>
    <scope>NUCLEOTIDE SEQUENCE [LARGE SCALE GENOMIC DNA]</scope>
    <source>
        <strain evidence="1 2">CBS 606.96</strain>
    </source>
</reference>
<organism evidence="1 2">
    <name type="scientific">Capronia epimyces CBS 606.96</name>
    <dbReference type="NCBI Taxonomy" id="1182542"/>
    <lineage>
        <taxon>Eukaryota</taxon>
        <taxon>Fungi</taxon>
        <taxon>Dikarya</taxon>
        <taxon>Ascomycota</taxon>
        <taxon>Pezizomycotina</taxon>
        <taxon>Eurotiomycetes</taxon>
        <taxon>Chaetothyriomycetidae</taxon>
        <taxon>Chaetothyriales</taxon>
        <taxon>Herpotrichiellaceae</taxon>
        <taxon>Capronia</taxon>
    </lineage>
</organism>
<evidence type="ECO:0000313" key="2">
    <source>
        <dbReference type="Proteomes" id="UP000019478"/>
    </source>
</evidence>